<reference evidence="2 3" key="1">
    <citation type="submission" date="2017-04" db="EMBL/GenBank/DDBJ databases">
        <authorList>
            <person name="Afonso C.L."/>
            <person name="Miller P.J."/>
            <person name="Scott M.A."/>
            <person name="Spackman E."/>
            <person name="Goraichik I."/>
            <person name="Dimitrov K.M."/>
            <person name="Suarez D.L."/>
            <person name="Swayne D.E."/>
        </authorList>
    </citation>
    <scope>NUCLEOTIDE SEQUENCE [LARGE SCALE GENOMIC DNA]</scope>
    <source>
        <strain evidence="2 3">DSM 12816</strain>
    </source>
</reference>
<keyword evidence="3" id="KW-1185">Reference proteome</keyword>
<gene>
    <name evidence="2" type="ORF">SAMN02745168_2643</name>
</gene>
<dbReference type="STRING" id="1122930.SAMN02745168_2643"/>
<evidence type="ECO:0000313" key="3">
    <source>
        <dbReference type="Proteomes" id="UP000192790"/>
    </source>
</evidence>
<evidence type="ECO:0000259" key="1">
    <source>
        <dbReference type="SMART" id="SM01058"/>
    </source>
</evidence>
<protein>
    <submittedName>
        <fullName evidence="2">Transcriptional regulator, CarD family</fullName>
    </submittedName>
</protein>
<feature type="domain" description="CarD-like/TRCF RNAP-interacting" evidence="1">
    <location>
        <begin position="1"/>
        <end position="115"/>
    </location>
</feature>
<dbReference type="Gene3D" id="2.40.10.170">
    <property type="match status" value="1"/>
</dbReference>
<dbReference type="SMART" id="SM01058">
    <property type="entry name" value="CarD_TRCF"/>
    <property type="match status" value="1"/>
</dbReference>
<dbReference type="OrthoDB" id="9786074at2"/>
<evidence type="ECO:0000313" key="2">
    <source>
        <dbReference type="EMBL" id="SMC81830.1"/>
    </source>
</evidence>
<proteinExistence type="predicted"/>
<dbReference type="EMBL" id="FWXW01000008">
    <property type="protein sequence ID" value="SMC81830.1"/>
    <property type="molecule type" value="Genomic_DNA"/>
</dbReference>
<dbReference type="SUPFAM" id="SSF141259">
    <property type="entry name" value="CarD-like"/>
    <property type="match status" value="1"/>
</dbReference>
<dbReference type="Gene3D" id="1.20.58.1290">
    <property type="entry name" value="CarD-like, C-terminal domain"/>
    <property type="match status" value="1"/>
</dbReference>
<name>A0A1W2C9I8_9FIRM</name>
<accession>A0A1W2C9I8</accession>
<dbReference type="InterPro" id="IPR003711">
    <property type="entry name" value="CarD-like/TRCF_RID"/>
</dbReference>
<organism evidence="2 3">
    <name type="scientific">Papillibacter cinnamivorans DSM 12816</name>
    <dbReference type="NCBI Taxonomy" id="1122930"/>
    <lineage>
        <taxon>Bacteria</taxon>
        <taxon>Bacillati</taxon>
        <taxon>Bacillota</taxon>
        <taxon>Clostridia</taxon>
        <taxon>Eubacteriales</taxon>
        <taxon>Oscillospiraceae</taxon>
        <taxon>Papillibacter</taxon>
    </lineage>
</organism>
<dbReference type="InterPro" id="IPR042215">
    <property type="entry name" value="CarD-like_C"/>
</dbReference>
<dbReference type="RefSeq" id="WP_143806983.1">
    <property type="nucleotide sequence ID" value="NZ_FWXW01000008.1"/>
</dbReference>
<dbReference type="AlphaFoldDB" id="A0A1W2C9I8"/>
<dbReference type="InterPro" id="IPR036101">
    <property type="entry name" value="CarD-like/TRCF_RID_sf"/>
</dbReference>
<dbReference type="Pfam" id="PF02559">
    <property type="entry name" value="CarD_TRCF_RID"/>
    <property type="match status" value="1"/>
</dbReference>
<dbReference type="Proteomes" id="UP000192790">
    <property type="component" value="Unassembled WGS sequence"/>
</dbReference>
<sequence>MFKTGDLVLYGGTGVCRVTEITQRDLQGAEGNALYYILKPLYSNYIVSTPVDTEKVVIRPILTKTEAEQLIDRIPSFHPKPFYSRMIREVAEHYEAHFKTYCCADLMELSISLYAKKQESERQNRKFGLVDERYMKRTEELLFGELAAALGILKEEVPSYITARVGKKGGEPDGKCDS</sequence>